<evidence type="ECO:0000313" key="1">
    <source>
        <dbReference type="EMBL" id="GFU12879.1"/>
    </source>
</evidence>
<proteinExistence type="predicted"/>
<dbReference type="AlphaFoldDB" id="A0A8X6UGS0"/>
<organism evidence="1 2">
    <name type="scientific">Nephila pilipes</name>
    <name type="common">Giant wood spider</name>
    <name type="synonym">Nephila maculata</name>
    <dbReference type="NCBI Taxonomy" id="299642"/>
    <lineage>
        <taxon>Eukaryota</taxon>
        <taxon>Metazoa</taxon>
        <taxon>Ecdysozoa</taxon>
        <taxon>Arthropoda</taxon>
        <taxon>Chelicerata</taxon>
        <taxon>Arachnida</taxon>
        <taxon>Araneae</taxon>
        <taxon>Araneomorphae</taxon>
        <taxon>Entelegynae</taxon>
        <taxon>Araneoidea</taxon>
        <taxon>Nephilidae</taxon>
        <taxon>Nephila</taxon>
    </lineage>
</organism>
<evidence type="ECO:0000313" key="2">
    <source>
        <dbReference type="Proteomes" id="UP000887013"/>
    </source>
</evidence>
<keyword evidence="2" id="KW-1185">Reference proteome</keyword>
<sequence>MQDADDLSVIHSSRQYQHSILEVRYHSVNVSTTMSITFRLYSAACNFHGRDEQGCLYSLDCHFKSGSLVQAHISSILAIRPMKSLLPFSGV</sequence>
<comment type="caution">
    <text evidence="1">The sequence shown here is derived from an EMBL/GenBank/DDBJ whole genome shotgun (WGS) entry which is preliminary data.</text>
</comment>
<dbReference type="Proteomes" id="UP000887013">
    <property type="component" value="Unassembled WGS sequence"/>
</dbReference>
<protein>
    <submittedName>
        <fullName evidence="1">Uncharacterized protein</fullName>
    </submittedName>
</protein>
<accession>A0A8X6UGS0</accession>
<name>A0A8X6UGS0_NEPPI</name>
<gene>
    <name evidence="1" type="ORF">NPIL_54951</name>
</gene>
<reference evidence="1" key="1">
    <citation type="submission" date="2020-08" db="EMBL/GenBank/DDBJ databases">
        <title>Multicomponent nature underlies the extraordinary mechanical properties of spider dragline silk.</title>
        <authorList>
            <person name="Kono N."/>
            <person name="Nakamura H."/>
            <person name="Mori M."/>
            <person name="Yoshida Y."/>
            <person name="Ohtoshi R."/>
            <person name="Malay A.D."/>
            <person name="Moran D.A.P."/>
            <person name="Tomita M."/>
            <person name="Numata K."/>
            <person name="Arakawa K."/>
        </authorList>
    </citation>
    <scope>NUCLEOTIDE SEQUENCE</scope>
</reference>
<dbReference type="EMBL" id="BMAW01125552">
    <property type="protein sequence ID" value="GFU12879.1"/>
    <property type="molecule type" value="Genomic_DNA"/>
</dbReference>